<accession>G4QI77</accession>
<dbReference type="STRING" id="1085623.GNIT_2594"/>
<evidence type="ECO:0000256" key="1">
    <source>
        <dbReference type="ARBA" id="ARBA00004651"/>
    </source>
</evidence>
<evidence type="ECO:0000313" key="9">
    <source>
        <dbReference type="Proteomes" id="UP000009282"/>
    </source>
</evidence>
<feature type="transmembrane region" description="Helical" evidence="6">
    <location>
        <begin position="75"/>
        <end position="100"/>
    </location>
</feature>
<dbReference type="eggNOG" id="COG0398">
    <property type="taxonomic scope" value="Bacteria"/>
</dbReference>
<evidence type="ECO:0000313" key="8">
    <source>
        <dbReference type="EMBL" id="AEP30691.1"/>
    </source>
</evidence>
<evidence type="ECO:0000256" key="5">
    <source>
        <dbReference type="ARBA" id="ARBA00023136"/>
    </source>
</evidence>
<keyword evidence="2 6" id="KW-1003">Cell membrane</keyword>
<dbReference type="KEGG" id="gni:GNIT_2594"/>
<keyword evidence="4 6" id="KW-1133">Transmembrane helix</keyword>
<gene>
    <name evidence="8" type="ordered locus">GNIT_2594</name>
</gene>
<evidence type="ECO:0000256" key="6">
    <source>
        <dbReference type="RuleBase" id="RU366058"/>
    </source>
</evidence>
<dbReference type="OrthoDB" id="9800167at2"/>
<dbReference type="Proteomes" id="UP000009282">
    <property type="component" value="Chromosome"/>
</dbReference>
<comment type="caution">
    <text evidence="6">Lacks conserved residue(s) required for the propagation of feature annotation.</text>
</comment>
<organism evidence="8 9">
    <name type="scientific">Glaciecola nitratireducens (strain JCM 12485 / KCTC 12276 / FR1064)</name>
    <dbReference type="NCBI Taxonomy" id="1085623"/>
    <lineage>
        <taxon>Bacteria</taxon>
        <taxon>Pseudomonadati</taxon>
        <taxon>Pseudomonadota</taxon>
        <taxon>Gammaproteobacteria</taxon>
        <taxon>Alteromonadales</taxon>
        <taxon>Alteromonadaceae</taxon>
        <taxon>Brumicola</taxon>
    </lineage>
</organism>
<dbReference type="PANTHER" id="PTHR12677:SF59">
    <property type="entry name" value="GOLGI APPARATUS MEMBRANE PROTEIN TVP38-RELATED"/>
    <property type="match status" value="1"/>
</dbReference>
<dbReference type="PANTHER" id="PTHR12677">
    <property type="entry name" value="GOLGI APPARATUS MEMBRANE PROTEIN TVP38-RELATED"/>
    <property type="match status" value="1"/>
</dbReference>
<comment type="subcellular location">
    <subcellularLocation>
        <location evidence="1 6">Cell membrane</location>
        <topology evidence="1 6">Multi-pass membrane protein</topology>
    </subcellularLocation>
</comment>
<keyword evidence="3 6" id="KW-0812">Transmembrane</keyword>
<dbReference type="RefSeq" id="WP_014109564.1">
    <property type="nucleotide sequence ID" value="NC_016041.1"/>
</dbReference>
<feature type="transmembrane region" description="Helical" evidence="6">
    <location>
        <begin position="46"/>
        <end position="69"/>
    </location>
</feature>
<proteinExistence type="inferred from homology"/>
<dbReference type="HOGENOM" id="CLU_1466230_0_0_6"/>
<protein>
    <recommendedName>
        <fullName evidence="6">TVP38/TMEM64 family membrane protein</fullName>
    </recommendedName>
</protein>
<sequence>MTKTSSMLWLIVPSTLLTGLILSLLLHFDLQIPLLNFVNRLQNLGLWAPIIFIFLDMLFVVFLLPSVLLTLSAGFLFGTLMGSIIIMVATTFGAAIAFLISRHLFKQSVKDYLHSHKKMKVINEEFVMVGWKVVLLTRLVPFFPLKLSNYLFGAARFFFFRFYHWYVYWNYSEYGFYCLCGLAC</sequence>
<evidence type="ECO:0000259" key="7">
    <source>
        <dbReference type="Pfam" id="PF09335"/>
    </source>
</evidence>
<reference evidence="8 9" key="1">
    <citation type="journal article" date="2011" name="J. Bacteriol.">
        <title>Complete genome sequence of seawater bacterium Glaciecola nitratireducens FR1064T.</title>
        <authorList>
            <person name="Bian F."/>
            <person name="Qin Q.L."/>
            <person name="Xie B.B."/>
            <person name="Shu Y.L."/>
            <person name="Zhang X.Y."/>
            <person name="Yu Y."/>
            <person name="Chen B."/>
            <person name="Chen X.L."/>
            <person name="Zhou B.C."/>
            <person name="Zhang Y.Z."/>
        </authorList>
    </citation>
    <scope>NUCLEOTIDE SEQUENCE [LARGE SCALE GENOMIC DNA]</scope>
    <source>
        <strain evidence="9">JCM 12485 / KCTC 12276 / FR1064</strain>
    </source>
</reference>
<feature type="transmembrane region" description="Helical" evidence="6">
    <location>
        <begin position="6"/>
        <end position="26"/>
    </location>
</feature>
<dbReference type="GO" id="GO:0005886">
    <property type="term" value="C:plasma membrane"/>
    <property type="evidence" value="ECO:0007669"/>
    <property type="project" value="UniProtKB-SubCell"/>
</dbReference>
<name>G4QI77_GLANF</name>
<evidence type="ECO:0000256" key="3">
    <source>
        <dbReference type="ARBA" id="ARBA00022692"/>
    </source>
</evidence>
<dbReference type="InterPro" id="IPR015414">
    <property type="entry name" value="TMEM64"/>
</dbReference>
<dbReference type="AlphaFoldDB" id="G4QI77"/>
<keyword evidence="5 6" id="KW-0472">Membrane</keyword>
<dbReference type="InterPro" id="IPR032816">
    <property type="entry name" value="VTT_dom"/>
</dbReference>
<dbReference type="Pfam" id="PF09335">
    <property type="entry name" value="VTT_dom"/>
    <property type="match status" value="1"/>
</dbReference>
<evidence type="ECO:0000256" key="2">
    <source>
        <dbReference type="ARBA" id="ARBA00022475"/>
    </source>
</evidence>
<keyword evidence="9" id="KW-1185">Reference proteome</keyword>
<feature type="domain" description="VTT" evidence="7">
    <location>
        <begin position="64"/>
        <end position="165"/>
    </location>
</feature>
<evidence type="ECO:0000256" key="4">
    <source>
        <dbReference type="ARBA" id="ARBA00022989"/>
    </source>
</evidence>
<dbReference type="EMBL" id="CP003060">
    <property type="protein sequence ID" value="AEP30691.1"/>
    <property type="molecule type" value="Genomic_DNA"/>
</dbReference>
<comment type="similarity">
    <text evidence="6">Belongs to the TVP38/TMEM64 family.</text>
</comment>